<keyword evidence="3" id="KW-1185">Reference proteome</keyword>
<evidence type="ECO:0000313" key="2">
    <source>
        <dbReference type="EMBL" id="KPJ03550.1"/>
    </source>
</evidence>
<dbReference type="EMBL" id="KQ459166">
    <property type="protein sequence ID" value="KPJ03550.1"/>
    <property type="molecule type" value="Genomic_DNA"/>
</dbReference>
<organism evidence="2 3">
    <name type="scientific">Papilio xuthus</name>
    <name type="common">Asian swallowtail butterfly</name>
    <dbReference type="NCBI Taxonomy" id="66420"/>
    <lineage>
        <taxon>Eukaryota</taxon>
        <taxon>Metazoa</taxon>
        <taxon>Ecdysozoa</taxon>
        <taxon>Arthropoda</taxon>
        <taxon>Hexapoda</taxon>
        <taxon>Insecta</taxon>
        <taxon>Pterygota</taxon>
        <taxon>Neoptera</taxon>
        <taxon>Endopterygota</taxon>
        <taxon>Lepidoptera</taxon>
        <taxon>Glossata</taxon>
        <taxon>Ditrysia</taxon>
        <taxon>Papilionoidea</taxon>
        <taxon>Papilionidae</taxon>
        <taxon>Papilioninae</taxon>
        <taxon>Papilio</taxon>
    </lineage>
</organism>
<gene>
    <name evidence="2" type="ORF">RR46_01621</name>
</gene>
<dbReference type="Proteomes" id="UP000053268">
    <property type="component" value="Unassembled WGS sequence"/>
</dbReference>
<feature type="compositionally biased region" description="Basic and acidic residues" evidence="1">
    <location>
        <begin position="78"/>
        <end position="90"/>
    </location>
</feature>
<name>A0A0N1I534_PAPXU</name>
<feature type="region of interest" description="Disordered" evidence="1">
    <location>
        <begin position="66"/>
        <end position="113"/>
    </location>
</feature>
<accession>A0A0N1I534</accession>
<feature type="region of interest" description="Disordered" evidence="1">
    <location>
        <begin position="134"/>
        <end position="162"/>
    </location>
</feature>
<sequence length="583" mass="67703">METKKKYSWEYLDNCSYRALQQIAKSLYLPCNFKKIYLKELILAKNVKTEKELNERINYIKLERKNQAGRKTTSRRKTSSEKSKLKDKQKPKNQNKSMLSPSITVTPKRTYIPRRSSPRFKNLFIRYRPKSLIGRSTSPKTYSSPRNKNKVQKKIKHEQDERKIKKEQICEINNPVDYNLNNDITPIVIQKEFNEVEEDLVNIYEVIPPPIKTRIMNIIYPSTSQGSYFEEHIKNVSNIRELVSANQSNEDYPKIENNSMLNENTPGFMDRINNYINRFTHTTENEFDAIGEANIKKTNLPKFADAFANICSLPWVTQMQENDQKEKNQLCMDNIQETISDFPDEFGFQNLYNNTEENNEAMQLLESYLDSPEDVGASMNISELVDQVIGQIDRNSDVQNVLEDFETVQCVICSRSGTKNLLEGHIKEKHPTRIHKDCGGEWMLKYNLGHLTCLQIWCSEVLQQDTLLYLLSVKYQDPDYCMATLSILSTKPLIKKYGSITLYNSLTGEPHTWEGQLEPFSTNLPYYNENKGLKIKLEKLNLLPNSANLKLINRELVNSSLSKVIVGQPELNIINLMFFVSIF</sequence>
<feature type="compositionally biased region" description="Polar residues" evidence="1">
    <location>
        <begin position="94"/>
        <end position="107"/>
    </location>
</feature>
<feature type="compositionally biased region" description="Basic residues" evidence="1">
    <location>
        <begin position="147"/>
        <end position="156"/>
    </location>
</feature>
<evidence type="ECO:0000313" key="3">
    <source>
        <dbReference type="Proteomes" id="UP000053268"/>
    </source>
</evidence>
<proteinExistence type="predicted"/>
<reference evidence="2 3" key="1">
    <citation type="journal article" date="2015" name="Nat. Commun.">
        <title>Outbred genome sequencing and CRISPR/Cas9 gene editing in butterflies.</title>
        <authorList>
            <person name="Li X."/>
            <person name="Fan D."/>
            <person name="Zhang W."/>
            <person name="Liu G."/>
            <person name="Zhang L."/>
            <person name="Zhao L."/>
            <person name="Fang X."/>
            <person name="Chen L."/>
            <person name="Dong Y."/>
            <person name="Chen Y."/>
            <person name="Ding Y."/>
            <person name="Zhao R."/>
            <person name="Feng M."/>
            <person name="Zhu Y."/>
            <person name="Feng Y."/>
            <person name="Jiang X."/>
            <person name="Zhu D."/>
            <person name="Xiang H."/>
            <person name="Feng X."/>
            <person name="Li S."/>
            <person name="Wang J."/>
            <person name="Zhang G."/>
            <person name="Kronforst M.R."/>
            <person name="Wang W."/>
        </authorList>
    </citation>
    <scope>NUCLEOTIDE SEQUENCE [LARGE SCALE GENOMIC DNA]</scope>
    <source>
        <strain evidence="2">Ya'a_city_454_Px</strain>
        <tissue evidence="2">Whole body</tissue>
    </source>
</reference>
<protein>
    <submittedName>
        <fullName evidence="2">Uncharacterized protein</fullName>
    </submittedName>
</protein>
<feature type="compositionally biased region" description="Polar residues" evidence="1">
    <location>
        <begin position="134"/>
        <end position="146"/>
    </location>
</feature>
<evidence type="ECO:0000256" key="1">
    <source>
        <dbReference type="SAM" id="MobiDB-lite"/>
    </source>
</evidence>
<dbReference type="AlphaFoldDB" id="A0A0N1I534"/>